<evidence type="ECO:0000256" key="1">
    <source>
        <dbReference type="ARBA" id="ARBA00001974"/>
    </source>
</evidence>
<evidence type="ECO:0000313" key="18">
    <source>
        <dbReference type="Proteomes" id="UP000215377"/>
    </source>
</evidence>
<protein>
    <recommendedName>
        <fullName evidence="14">Electron transfer flavoprotein-ubiquinone oxidoreductase</fullName>
        <shortName evidence="14">ETF-QO</shortName>
        <ecNumber evidence="14">1.5.5.1</ecNumber>
    </recommendedName>
</protein>
<dbReference type="EMBL" id="AQQR01000004">
    <property type="protein sequence ID" value="OWU73367.1"/>
    <property type="molecule type" value="Genomic_DNA"/>
</dbReference>
<keyword evidence="12 14" id="KW-0830">Ubiquinone</keyword>
<evidence type="ECO:0000256" key="13">
    <source>
        <dbReference type="ARBA" id="ARBA00052682"/>
    </source>
</evidence>
<comment type="cofactor">
    <cofactor evidence="1 14">
        <name>FAD</name>
        <dbReference type="ChEBI" id="CHEBI:57692"/>
    </cofactor>
</comment>
<dbReference type="GO" id="GO:0051539">
    <property type="term" value="F:4 iron, 4 sulfur cluster binding"/>
    <property type="evidence" value="ECO:0007669"/>
    <property type="project" value="UniProtKB-UniRule"/>
</dbReference>
<evidence type="ECO:0000256" key="4">
    <source>
        <dbReference type="ARBA" id="ARBA00022485"/>
    </source>
</evidence>
<gene>
    <name evidence="17" type="ORF">ATO3_11800</name>
</gene>
<dbReference type="FunFam" id="3.30.70.20:FF:000012">
    <property type="entry name" value="Electron transfer flavoprotein-ubiquinone oxidoreductase, mitochondrial"/>
    <property type="match status" value="1"/>
</dbReference>
<dbReference type="InterPro" id="IPR040156">
    <property type="entry name" value="ETF-QO"/>
</dbReference>
<dbReference type="RefSeq" id="WP_088650073.1">
    <property type="nucleotide sequence ID" value="NZ_AQQR01000004.1"/>
</dbReference>
<dbReference type="InterPro" id="IPR036188">
    <property type="entry name" value="FAD/NAD-bd_sf"/>
</dbReference>
<keyword evidence="6 14" id="KW-0479">Metal-binding</keyword>
<feature type="domain" description="ETF-QO/FixX C-terminal" evidence="15">
    <location>
        <begin position="446"/>
        <end position="547"/>
    </location>
</feature>
<evidence type="ECO:0000256" key="9">
    <source>
        <dbReference type="ARBA" id="ARBA00023002"/>
    </source>
</evidence>
<dbReference type="SUPFAM" id="SSF54862">
    <property type="entry name" value="4Fe-4S ferredoxins"/>
    <property type="match status" value="1"/>
</dbReference>
<evidence type="ECO:0000256" key="5">
    <source>
        <dbReference type="ARBA" id="ARBA00022630"/>
    </source>
</evidence>
<dbReference type="Pfam" id="PF21162">
    <property type="entry name" value="ETFQO_UQ-bd"/>
    <property type="match status" value="1"/>
</dbReference>
<keyword evidence="9 14" id="KW-0560">Oxidoreductase</keyword>
<dbReference type="GO" id="GO:0046872">
    <property type="term" value="F:metal ion binding"/>
    <property type="evidence" value="ECO:0007669"/>
    <property type="project" value="UniProtKB-KW"/>
</dbReference>
<proteinExistence type="predicted"/>
<keyword evidence="7 14" id="KW-0274">FAD</keyword>
<keyword evidence="3 14" id="KW-0813">Transport</keyword>
<keyword evidence="18" id="KW-1185">Reference proteome</keyword>
<dbReference type="PANTHER" id="PTHR10617">
    <property type="entry name" value="ELECTRON TRANSFER FLAVOPROTEIN-UBIQUINONE OXIDOREDUCTASE"/>
    <property type="match status" value="1"/>
</dbReference>
<dbReference type="SUPFAM" id="SSF51905">
    <property type="entry name" value="FAD/NAD(P)-binding domain"/>
    <property type="match status" value="1"/>
</dbReference>
<evidence type="ECO:0000256" key="7">
    <source>
        <dbReference type="ARBA" id="ARBA00022827"/>
    </source>
</evidence>
<evidence type="ECO:0000256" key="14">
    <source>
        <dbReference type="RuleBase" id="RU366068"/>
    </source>
</evidence>
<accession>A0A225NQ41</accession>
<dbReference type="Pfam" id="PF05187">
    <property type="entry name" value="Fer4_ETF_QO"/>
    <property type="match status" value="1"/>
</dbReference>
<evidence type="ECO:0000259" key="16">
    <source>
        <dbReference type="Pfam" id="PF21162"/>
    </source>
</evidence>
<dbReference type="Gene3D" id="3.30.70.20">
    <property type="match status" value="1"/>
</dbReference>
<dbReference type="SUPFAM" id="SSF54373">
    <property type="entry name" value="FAD-linked reductases, C-terminal domain"/>
    <property type="match status" value="1"/>
</dbReference>
<organism evidence="17 18">
    <name type="scientific">Marinibacterium profundimaris</name>
    <dbReference type="NCBI Taxonomy" id="1679460"/>
    <lineage>
        <taxon>Bacteria</taxon>
        <taxon>Pseudomonadati</taxon>
        <taxon>Pseudomonadota</taxon>
        <taxon>Alphaproteobacteria</taxon>
        <taxon>Rhodobacterales</taxon>
        <taxon>Paracoccaceae</taxon>
        <taxon>Marinibacterium</taxon>
    </lineage>
</organism>
<dbReference type="Proteomes" id="UP000215377">
    <property type="component" value="Unassembled WGS sequence"/>
</dbReference>
<evidence type="ECO:0000256" key="12">
    <source>
        <dbReference type="ARBA" id="ARBA00023075"/>
    </source>
</evidence>
<keyword evidence="5 14" id="KW-0285">Flavoprotein</keyword>
<evidence type="ECO:0000256" key="6">
    <source>
        <dbReference type="ARBA" id="ARBA00022723"/>
    </source>
</evidence>
<evidence type="ECO:0000256" key="3">
    <source>
        <dbReference type="ARBA" id="ARBA00022448"/>
    </source>
</evidence>
<evidence type="ECO:0000313" key="17">
    <source>
        <dbReference type="EMBL" id="OWU73367.1"/>
    </source>
</evidence>
<dbReference type="GO" id="GO:0004174">
    <property type="term" value="F:electron-transferring-flavoprotein dehydrogenase activity"/>
    <property type="evidence" value="ECO:0007669"/>
    <property type="project" value="UniProtKB-UniRule"/>
</dbReference>
<comment type="cofactor">
    <cofactor evidence="14">
        <name>[4Fe-4S] cluster</name>
        <dbReference type="ChEBI" id="CHEBI:49883"/>
    </cofactor>
    <text evidence="14">Binds 1 [4Fe-4S] cluster.</text>
</comment>
<dbReference type="AlphaFoldDB" id="A0A225NQ41"/>
<dbReference type="Gene3D" id="3.30.9.90">
    <property type="match status" value="1"/>
</dbReference>
<dbReference type="EC" id="1.5.5.1" evidence="14"/>
<comment type="catalytic activity">
    <reaction evidence="13 14">
        <text>a ubiquinone + reduced [electron-transfer flavoprotein] = a ubiquinol + oxidized [electron-transfer flavoprotein] + H(+)</text>
        <dbReference type="Rhea" id="RHEA:24052"/>
        <dbReference type="Rhea" id="RHEA-COMP:9565"/>
        <dbReference type="Rhea" id="RHEA-COMP:9566"/>
        <dbReference type="Rhea" id="RHEA-COMP:10685"/>
        <dbReference type="Rhea" id="RHEA-COMP:10686"/>
        <dbReference type="ChEBI" id="CHEBI:15378"/>
        <dbReference type="ChEBI" id="CHEBI:16389"/>
        <dbReference type="ChEBI" id="CHEBI:17976"/>
        <dbReference type="ChEBI" id="CHEBI:57692"/>
        <dbReference type="ChEBI" id="CHEBI:58307"/>
        <dbReference type="EC" id="1.5.5.1"/>
    </reaction>
</comment>
<evidence type="ECO:0000256" key="8">
    <source>
        <dbReference type="ARBA" id="ARBA00022982"/>
    </source>
</evidence>
<name>A0A225NQ41_9RHOB</name>
<reference evidence="17 18" key="1">
    <citation type="submission" date="2013-04" db="EMBL/GenBank/DDBJ databases">
        <title>Oceanicola sp. 22II1-22F33 Genome Sequencing.</title>
        <authorList>
            <person name="Lai Q."/>
            <person name="Li G."/>
            <person name="Shao Z."/>
        </authorList>
    </citation>
    <scope>NUCLEOTIDE SEQUENCE [LARGE SCALE GENOMIC DNA]</scope>
    <source>
        <strain evidence="17 18">22II1-22F33</strain>
    </source>
</reference>
<dbReference type="OrthoDB" id="9766632at2"/>
<dbReference type="InterPro" id="IPR049398">
    <property type="entry name" value="ETF-QO/FixC_UQ-bd"/>
</dbReference>
<evidence type="ECO:0000259" key="15">
    <source>
        <dbReference type="Pfam" id="PF05187"/>
    </source>
</evidence>
<evidence type="ECO:0000256" key="11">
    <source>
        <dbReference type="ARBA" id="ARBA00023014"/>
    </source>
</evidence>
<evidence type="ECO:0000256" key="10">
    <source>
        <dbReference type="ARBA" id="ARBA00023004"/>
    </source>
</evidence>
<feature type="domain" description="ETF-QO/FixC ubiquinone-binding" evidence="16">
    <location>
        <begin position="210"/>
        <end position="303"/>
    </location>
</feature>
<keyword evidence="11 14" id="KW-0411">Iron-sulfur</keyword>
<keyword evidence="4" id="KW-0004">4Fe-4S</keyword>
<dbReference type="Gene3D" id="3.50.50.60">
    <property type="entry name" value="FAD/NAD(P)-binding domain"/>
    <property type="match status" value="1"/>
</dbReference>
<comment type="caution">
    <text evidence="17">The sequence shown here is derived from an EMBL/GenBank/DDBJ whole genome shotgun (WGS) entry which is preliminary data.</text>
</comment>
<comment type="function">
    <text evidence="2 14">Accepts electrons from ETF and reduces ubiquinone.</text>
</comment>
<sequence>MAEIEREAMEVDVVIVGAGPAGLSAAIRLKQLDEDLAVVVLEKGSEVGAHILSGAVLDPCGLDALIPDWKEKGAPLNVPVKDDNFYMLGESGGIRIPNWPMPKLMNNHGNYIVSMGNVCRWMAEQAEALGVEVFAGMSCSELVYDEAGGVKGVVAGEFGRNPDGTPGPSYEPGMELHGKYVFLSEGVRGSLAKEVIEKYDLSEGHEPQKFGLGMKEIWEIDPDKHKEGSVTHTMGWPLGSNAGGGSFIYHLDNNQVYVGFVVHLNYKNPYLYPYMEFQRFKHHPMVAELLKGGKRIAYGARAISEGGYQSMPKMVAPGVALLGCSVGMVNVPRIKGNHNAMLSGKAAAEAAHAALQAGRSGDELTDYETEVRTGAIGQDLKKVRNVKPLWSTYGLQASLALGGFDMWTNELFGVSLFGTMKHGENDAQATRQASGFEPIDYPKPDGKLSFDRLTNVSFSMTNHEEDQPCHLKLKDKNVPIAVNLRAYAEPAQRYCPAGVYEVVEEEGKEPRFVINFQNCVHCKTCDIKDPSQNIVWTVPQGGDGPNYPNM</sequence>
<keyword evidence="8 14" id="KW-0249">Electron transport</keyword>
<evidence type="ECO:0000256" key="2">
    <source>
        <dbReference type="ARBA" id="ARBA00002819"/>
    </source>
</evidence>
<keyword evidence="10 14" id="KW-0408">Iron</keyword>
<dbReference type="InterPro" id="IPR007859">
    <property type="entry name" value="ETF-QO/FixX_C"/>
</dbReference>
<dbReference type="Pfam" id="PF13450">
    <property type="entry name" value="NAD_binding_8"/>
    <property type="match status" value="1"/>
</dbReference>
<dbReference type="PANTHER" id="PTHR10617:SF107">
    <property type="entry name" value="ELECTRON TRANSFER FLAVOPROTEIN-UBIQUINONE OXIDOREDUCTASE, MITOCHONDRIAL"/>
    <property type="match status" value="1"/>
</dbReference>
<dbReference type="PRINTS" id="PR00420">
    <property type="entry name" value="RNGMNOXGNASE"/>
</dbReference>